<evidence type="ECO:0000256" key="1">
    <source>
        <dbReference type="SAM" id="MobiDB-lite"/>
    </source>
</evidence>
<dbReference type="AlphaFoldDB" id="A0A1I8BE36"/>
<feature type="region of interest" description="Disordered" evidence="1">
    <location>
        <begin position="161"/>
        <end position="228"/>
    </location>
</feature>
<feature type="compositionally biased region" description="Basic residues" evidence="1">
    <location>
        <begin position="203"/>
        <end position="221"/>
    </location>
</feature>
<dbReference type="Proteomes" id="UP000095281">
    <property type="component" value="Unplaced"/>
</dbReference>
<protein>
    <submittedName>
        <fullName evidence="3">Uncharacterized protein</fullName>
    </submittedName>
</protein>
<feature type="compositionally biased region" description="Low complexity" evidence="1">
    <location>
        <begin position="242"/>
        <end position="256"/>
    </location>
</feature>
<keyword evidence="2" id="KW-1185">Reference proteome</keyword>
<sequence>MSSAFEIVLKNYNSLSASEKEASKKYLPFLLKCAIDGESSSSSFSSSFSSDTDDYSSELSFRDYIKSQQDTIILQKQKKVNCSSSSGISSSSTNTTSTTSTSNIPLPKTISSSSSSSSSGISSASSKITTNSANIRLPKKIFSSSFLSKIPIYQKFLPNISSSSSSSSSSSISDAISSTPSEIIQQPKISPLSSIKLNPQHSNKNKKRIPPKRQRFKKNNHNRYNQHLNNHNRYNQHLQNNHNQHLQKSTQKQYTQKKFESWRPTPPLNSSWRNNNSSKIYNYINNSTVHFHQN</sequence>
<organism evidence="2 3">
    <name type="scientific">Meloidogyne hapla</name>
    <name type="common">Root-knot nematode worm</name>
    <dbReference type="NCBI Taxonomy" id="6305"/>
    <lineage>
        <taxon>Eukaryota</taxon>
        <taxon>Metazoa</taxon>
        <taxon>Ecdysozoa</taxon>
        <taxon>Nematoda</taxon>
        <taxon>Chromadorea</taxon>
        <taxon>Rhabditida</taxon>
        <taxon>Tylenchina</taxon>
        <taxon>Tylenchomorpha</taxon>
        <taxon>Tylenchoidea</taxon>
        <taxon>Meloidogynidae</taxon>
        <taxon>Meloidogyninae</taxon>
        <taxon>Meloidogyne</taxon>
    </lineage>
</organism>
<feature type="compositionally biased region" description="Low complexity" evidence="1">
    <location>
        <begin position="111"/>
        <end position="126"/>
    </location>
</feature>
<name>A0A1I8BE36_MELHA</name>
<proteinExistence type="predicted"/>
<reference evidence="3" key="1">
    <citation type="submission" date="2016-11" db="UniProtKB">
        <authorList>
            <consortium name="WormBaseParasite"/>
        </authorList>
    </citation>
    <scope>IDENTIFICATION</scope>
</reference>
<accession>A0A1I8BE36</accession>
<feature type="compositionally biased region" description="Polar residues" evidence="1">
    <location>
        <begin position="179"/>
        <end position="202"/>
    </location>
</feature>
<evidence type="ECO:0000313" key="3">
    <source>
        <dbReference type="WBParaSite" id="MhA1_Contig1971.frz3.gene3"/>
    </source>
</evidence>
<feature type="region of interest" description="Disordered" evidence="1">
    <location>
        <begin position="82"/>
        <end position="128"/>
    </location>
</feature>
<feature type="compositionally biased region" description="Low complexity" evidence="1">
    <location>
        <begin position="83"/>
        <end position="104"/>
    </location>
</feature>
<evidence type="ECO:0000313" key="2">
    <source>
        <dbReference type="Proteomes" id="UP000095281"/>
    </source>
</evidence>
<dbReference type="WBParaSite" id="MhA1_Contig1971.frz3.gene3">
    <property type="protein sequence ID" value="MhA1_Contig1971.frz3.gene3"/>
    <property type="gene ID" value="MhA1_Contig1971.frz3.gene3"/>
</dbReference>
<feature type="region of interest" description="Disordered" evidence="1">
    <location>
        <begin position="242"/>
        <end position="270"/>
    </location>
</feature>
<feature type="compositionally biased region" description="Low complexity" evidence="1">
    <location>
        <begin position="161"/>
        <end position="178"/>
    </location>
</feature>